<dbReference type="InterPro" id="IPR043128">
    <property type="entry name" value="Rev_trsase/Diguanyl_cyclase"/>
</dbReference>
<protein>
    <recommendedName>
        <fullName evidence="2">ribonuclease H</fullName>
        <ecNumber evidence="2">3.1.26.4</ecNumber>
    </recommendedName>
</protein>
<keyword evidence="5" id="KW-0540">Nuclease</keyword>
<dbReference type="PANTHER" id="PTHR41694">
    <property type="entry name" value="ENDOGENOUS RETROVIRUS GROUP K MEMBER POL PROTEIN"/>
    <property type="match status" value="1"/>
</dbReference>
<keyword evidence="3" id="KW-0808">Transferase</keyword>
<dbReference type="EMBL" id="KK735417">
    <property type="protein sequence ID" value="KFR13984.1"/>
    <property type="molecule type" value="Genomic_DNA"/>
</dbReference>
<gene>
    <name evidence="10" type="ORF">N306_14362</name>
</gene>
<dbReference type="Proteomes" id="UP000053605">
    <property type="component" value="Unassembled WGS sequence"/>
</dbReference>
<sequence length="258" mass="29852">DQWPLSYEKLSHLNELVDDQLAKGHLEKSVSPWNTPVFVIPKKSGKWRLLHDLRAINVVMESMGALQPGMPTPTMLPENWEIIIIDLKDCFFTIPLHPQDRAKFAFSVPSLNKQEPYKRYQWTVLPQRMKNSPTICQYYVAWALTPVRQAHPEWIIYHYMNDILVASESFVFRDTINYLSQQLATAGLVVAPEKIQTAPVYKYLGLSITDSIVQPQKLRLTTNVVTLHDVQHLVRDLQWLRPYCGISNEDLSPFLQLL</sequence>
<name>A0A091WEM3_OPIHO</name>
<evidence type="ECO:0000259" key="9">
    <source>
        <dbReference type="PROSITE" id="PS50878"/>
    </source>
</evidence>
<dbReference type="GO" id="GO:0003964">
    <property type="term" value="F:RNA-directed DNA polymerase activity"/>
    <property type="evidence" value="ECO:0007669"/>
    <property type="project" value="UniProtKB-KW"/>
</dbReference>
<evidence type="ECO:0000256" key="5">
    <source>
        <dbReference type="ARBA" id="ARBA00022722"/>
    </source>
</evidence>
<keyword evidence="11" id="KW-1185">Reference proteome</keyword>
<dbReference type="EC" id="3.1.26.4" evidence="2"/>
<proteinExistence type="inferred from homology"/>
<feature type="non-terminal residue" evidence="10">
    <location>
        <position position="258"/>
    </location>
</feature>
<dbReference type="SUPFAM" id="SSF56672">
    <property type="entry name" value="DNA/RNA polymerases"/>
    <property type="match status" value="1"/>
</dbReference>
<dbReference type="GO" id="GO:0035613">
    <property type="term" value="F:RNA stem-loop binding"/>
    <property type="evidence" value="ECO:0007669"/>
    <property type="project" value="TreeGrafter"/>
</dbReference>
<accession>A0A091WEM3</accession>
<keyword evidence="6" id="KW-0255">Endonuclease</keyword>
<dbReference type="Pfam" id="PF00078">
    <property type="entry name" value="RVT_1"/>
    <property type="match status" value="1"/>
</dbReference>
<dbReference type="InterPro" id="IPR000477">
    <property type="entry name" value="RT_dom"/>
</dbReference>
<dbReference type="PROSITE" id="PS50878">
    <property type="entry name" value="RT_POL"/>
    <property type="match status" value="1"/>
</dbReference>
<feature type="domain" description="Reverse transcriptase" evidence="9">
    <location>
        <begin position="21"/>
        <end position="208"/>
    </location>
</feature>
<keyword evidence="4" id="KW-0548">Nucleotidyltransferase</keyword>
<evidence type="ECO:0000256" key="1">
    <source>
        <dbReference type="ARBA" id="ARBA00010879"/>
    </source>
</evidence>
<evidence type="ECO:0000256" key="8">
    <source>
        <dbReference type="ARBA" id="ARBA00022918"/>
    </source>
</evidence>
<feature type="non-terminal residue" evidence="10">
    <location>
        <position position="1"/>
    </location>
</feature>
<evidence type="ECO:0000313" key="11">
    <source>
        <dbReference type="Proteomes" id="UP000053605"/>
    </source>
</evidence>
<evidence type="ECO:0000256" key="6">
    <source>
        <dbReference type="ARBA" id="ARBA00022759"/>
    </source>
</evidence>
<reference evidence="10 11" key="1">
    <citation type="submission" date="2014-04" db="EMBL/GenBank/DDBJ databases">
        <title>Genome evolution of avian class.</title>
        <authorList>
            <person name="Zhang G."/>
            <person name="Li C."/>
        </authorList>
    </citation>
    <scope>NUCLEOTIDE SEQUENCE [LARGE SCALE GENOMIC DNA]</scope>
    <source>
        <strain evidence="10">BGI_N306</strain>
    </source>
</reference>
<dbReference type="PhylomeDB" id="A0A091WEM3"/>
<dbReference type="PANTHER" id="PTHR41694:SF3">
    <property type="entry name" value="RNA-DIRECTED DNA POLYMERASE-RELATED"/>
    <property type="match status" value="1"/>
</dbReference>
<dbReference type="Pfam" id="PF06817">
    <property type="entry name" value="RVT_thumb"/>
    <property type="match status" value="1"/>
</dbReference>
<dbReference type="STRING" id="30419.A0A091WEM3"/>
<dbReference type="InterPro" id="IPR010661">
    <property type="entry name" value="RVT_thumb"/>
</dbReference>
<dbReference type="InterPro" id="IPR043502">
    <property type="entry name" value="DNA/RNA_pol_sf"/>
</dbReference>
<evidence type="ECO:0000256" key="7">
    <source>
        <dbReference type="ARBA" id="ARBA00022801"/>
    </source>
</evidence>
<dbReference type="GO" id="GO:0004523">
    <property type="term" value="F:RNA-DNA hybrid ribonuclease activity"/>
    <property type="evidence" value="ECO:0007669"/>
    <property type="project" value="UniProtKB-EC"/>
</dbReference>
<dbReference type="Gene3D" id="3.30.70.270">
    <property type="match status" value="2"/>
</dbReference>
<comment type="similarity">
    <text evidence="1">Belongs to the beta type-B retroviral polymerase family. HERV class-II K(HML-2) pol subfamily.</text>
</comment>
<evidence type="ECO:0000256" key="3">
    <source>
        <dbReference type="ARBA" id="ARBA00022679"/>
    </source>
</evidence>
<evidence type="ECO:0000256" key="2">
    <source>
        <dbReference type="ARBA" id="ARBA00012180"/>
    </source>
</evidence>
<evidence type="ECO:0000256" key="4">
    <source>
        <dbReference type="ARBA" id="ARBA00022695"/>
    </source>
</evidence>
<keyword evidence="8" id="KW-0695">RNA-directed DNA polymerase</keyword>
<dbReference type="Gene3D" id="3.10.10.10">
    <property type="entry name" value="HIV Type 1 Reverse Transcriptase, subunit A, domain 1"/>
    <property type="match status" value="1"/>
</dbReference>
<evidence type="ECO:0000313" key="10">
    <source>
        <dbReference type="EMBL" id="KFR13984.1"/>
    </source>
</evidence>
<keyword evidence="7" id="KW-0378">Hydrolase</keyword>
<organism evidence="10 11">
    <name type="scientific">Opisthocomus hoazin</name>
    <name type="common">Hoatzin</name>
    <name type="synonym">Phasianus hoazin</name>
    <dbReference type="NCBI Taxonomy" id="30419"/>
    <lineage>
        <taxon>Eukaryota</taxon>
        <taxon>Metazoa</taxon>
        <taxon>Chordata</taxon>
        <taxon>Craniata</taxon>
        <taxon>Vertebrata</taxon>
        <taxon>Euteleostomi</taxon>
        <taxon>Archelosauria</taxon>
        <taxon>Archosauria</taxon>
        <taxon>Dinosauria</taxon>
        <taxon>Saurischia</taxon>
        <taxon>Theropoda</taxon>
        <taxon>Coelurosauria</taxon>
        <taxon>Aves</taxon>
        <taxon>Neognathae</taxon>
        <taxon>Neoaves</taxon>
        <taxon>Opisthocomiformes</taxon>
        <taxon>Opisthocomidae</taxon>
        <taxon>Opisthocomus</taxon>
    </lineage>
</organism>
<dbReference type="AlphaFoldDB" id="A0A091WEM3"/>